<proteinExistence type="predicted"/>
<keyword evidence="2" id="KW-0812">Transmembrane</keyword>
<feature type="transmembrane region" description="Helical" evidence="2">
    <location>
        <begin position="86"/>
        <end position="107"/>
    </location>
</feature>
<keyword evidence="2" id="KW-0472">Membrane</keyword>
<accession>A0A2M6WCA3</accession>
<organism evidence="3 4">
    <name type="scientific">Candidatus Komeilibacteria bacterium CG10_big_fil_rev_8_21_14_0_10_41_13</name>
    <dbReference type="NCBI Taxonomy" id="1974476"/>
    <lineage>
        <taxon>Bacteria</taxon>
        <taxon>Candidatus Komeiliibacteriota</taxon>
    </lineage>
</organism>
<gene>
    <name evidence="3" type="ORF">COU22_02775</name>
</gene>
<evidence type="ECO:0000313" key="4">
    <source>
        <dbReference type="Proteomes" id="UP000230543"/>
    </source>
</evidence>
<sequence length="178" mass="20514">MIMQHKREIKYSSDNGQPWESDMKTSLEASAKDSEVIKGNPGELIYGRNLKWYQDAALWPMFILLLLEIGLRVVQTKYFSASEPMIFSWLVGLARLSLFSYLAFSAIRQFKATARQVMTAAVLGGLVVGFIMALFQLVWYFELWTLFNLIGQPLVMALEGLVISWLIIRLFYFKKIKQ</sequence>
<feature type="transmembrane region" description="Helical" evidence="2">
    <location>
        <begin position="56"/>
        <end position="74"/>
    </location>
</feature>
<dbReference type="AlphaFoldDB" id="A0A2M6WCA3"/>
<feature type="region of interest" description="Disordered" evidence="1">
    <location>
        <begin position="1"/>
        <end position="24"/>
    </location>
</feature>
<keyword evidence="2" id="KW-1133">Transmembrane helix</keyword>
<feature type="transmembrane region" description="Helical" evidence="2">
    <location>
        <begin position="119"/>
        <end position="141"/>
    </location>
</feature>
<feature type="transmembrane region" description="Helical" evidence="2">
    <location>
        <begin position="153"/>
        <end position="172"/>
    </location>
</feature>
<comment type="caution">
    <text evidence="3">The sequence shown here is derived from an EMBL/GenBank/DDBJ whole genome shotgun (WGS) entry which is preliminary data.</text>
</comment>
<evidence type="ECO:0000256" key="2">
    <source>
        <dbReference type="SAM" id="Phobius"/>
    </source>
</evidence>
<feature type="compositionally biased region" description="Basic and acidic residues" evidence="1">
    <location>
        <begin position="1"/>
        <end position="11"/>
    </location>
</feature>
<evidence type="ECO:0000256" key="1">
    <source>
        <dbReference type="SAM" id="MobiDB-lite"/>
    </source>
</evidence>
<evidence type="ECO:0000313" key="3">
    <source>
        <dbReference type="EMBL" id="PIT90335.1"/>
    </source>
</evidence>
<dbReference type="EMBL" id="PFBO01000098">
    <property type="protein sequence ID" value="PIT90335.1"/>
    <property type="molecule type" value="Genomic_DNA"/>
</dbReference>
<reference evidence="4" key="1">
    <citation type="submission" date="2017-09" db="EMBL/GenBank/DDBJ databases">
        <title>Depth-based differentiation of microbial function through sediment-hosted aquifers and enrichment of novel symbionts in the deep terrestrial subsurface.</title>
        <authorList>
            <person name="Probst A.J."/>
            <person name="Ladd B."/>
            <person name="Jarett J.K."/>
            <person name="Geller-Mcgrath D.E."/>
            <person name="Sieber C.M.K."/>
            <person name="Emerson J.B."/>
            <person name="Anantharaman K."/>
            <person name="Thomas B.C."/>
            <person name="Malmstrom R."/>
            <person name="Stieglmeier M."/>
            <person name="Klingl A."/>
            <person name="Woyke T."/>
            <person name="Ryan C.M."/>
            <person name="Banfield J.F."/>
        </authorList>
    </citation>
    <scope>NUCLEOTIDE SEQUENCE [LARGE SCALE GENOMIC DNA]</scope>
</reference>
<protein>
    <submittedName>
        <fullName evidence="3">Uncharacterized protein</fullName>
    </submittedName>
</protein>
<dbReference type="Proteomes" id="UP000230543">
    <property type="component" value="Unassembled WGS sequence"/>
</dbReference>
<name>A0A2M6WCA3_9BACT</name>